<keyword evidence="1" id="KW-0812">Transmembrane</keyword>
<dbReference type="GO" id="GO:0016787">
    <property type="term" value="F:hydrolase activity"/>
    <property type="evidence" value="ECO:0007669"/>
    <property type="project" value="UniProtKB-KW"/>
</dbReference>
<feature type="transmembrane region" description="Helical" evidence="1">
    <location>
        <begin position="75"/>
        <end position="93"/>
    </location>
</feature>
<dbReference type="EMBL" id="ASAD01000011">
    <property type="protein sequence ID" value="EON91996.1"/>
    <property type="molecule type" value="Genomic_DNA"/>
</dbReference>
<accession>R8B082</accession>
<keyword evidence="1" id="KW-1133">Transmembrane helix</keyword>
<keyword evidence="1" id="KW-0472">Membrane</keyword>
<name>R8B082_9GAMM</name>
<dbReference type="PATRIC" id="fig|1318628.3.peg.2045"/>
<dbReference type="RefSeq" id="WP_012138067.1">
    <property type="nucleotide sequence ID" value="NZ_KE007325.1"/>
</dbReference>
<reference evidence="2 3" key="1">
    <citation type="journal article" date="2013" name="Genome Announc.">
        <title>Draft Genome Sequence of the Moderately Halophilic Bacterium Marinobacter lipolyticus Strain SM19.</title>
        <authorList>
            <person name="Papke R.T."/>
            <person name="de la Haba R.R."/>
            <person name="Infante-Dominguez C."/>
            <person name="Perez D."/>
            <person name="Sanchez-Porro C."/>
            <person name="Lapierre P."/>
            <person name="Ventosa A."/>
        </authorList>
    </citation>
    <scope>NUCLEOTIDE SEQUENCE [LARGE SCALE GENOMIC DNA]</scope>
    <source>
        <strain evidence="2 3">SM19</strain>
    </source>
</reference>
<sequence length="98" mass="11023">MIVLMQALTGGTLTIGQLERAFVGTRNWSIGISARHIWWVAFMALIARHALSMLVAHWRALQLFEDARRAARSQILLTIAMVGLTLLSLWILSQPIKE</sequence>
<dbReference type="AlphaFoldDB" id="R8B082"/>
<feature type="transmembrane region" description="Helical" evidence="1">
    <location>
        <begin position="37"/>
        <end position="55"/>
    </location>
</feature>
<dbReference type="OrthoDB" id="8168962at2"/>
<evidence type="ECO:0000256" key="1">
    <source>
        <dbReference type="SAM" id="Phobius"/>
    </source>
</evidence>
<evidence type="ECO:0000313" key="3">
    <source>
        <dbReference type="Proteomes" id="UP000016540"/>
    </source>
</evidence>
<dbReference type="HOGENOM" id="CLU_2330450_0_0_6"/>
<protein>
    <submittedName>
        <fullName evidence="2">Fenitrothion hydrolase protein FedB</fullName>
    </submittedName>
</protein>
<evidence type="ECO:0000313" key="2">
    <source>
        <dbReference type="EMBL" id="EON91996.1"/>
    </source>
</evidence>
<proteinExistence type="predicted"/>
<comment type="caution">
    <text evidence="2">The sequence shown here is derived from an EMBL/GenBank/DDBJ whole genome shotgun (WGS) entry which is preliminary data.</text>
</comment>
<keyword evidence="2" id="KW-0378">Hydrolase</keyword>
<gene>
    <name evidence="2" type="ORF">MARLIPOL_10256</name>
</gene>
<dbReference type="Proteomes" id="UP000016540">
    <property type="component" value="Unassembled WGS sequence"/>
</dbReference>
<keyword evidence="3" id="KW-1185">Reference proteome</keyword>
<organism evidence="2 3">
    <name type="scientific">Marinobacter lipolyticus SM19</name>
    <dbReference type="NCBI Taxonomy" id="1318628"/>
    <lineage>
        <taxon>Bacteria</taxon>
        <taxon>Pseudomonadati</taxon>
        <taxon>Pseudomonadota</taxon>
        <taxon>Gammaproteobacteria</taxon>
        <taxon>Pseudomonadales</taxon>
        <taxon>Marinobacteraceae</taxon>
        <taxon>Marinobacter</taxon>
    </lineage>
</organism>